<dbReference type="InterPro" id="IPR017850">
    <property type="entry name" value="Alkaline_phosphatase_core_sf"/>
</dbReference>
<dbReference type="PANTHER" id="PTHR10151:SF120">
    <property type="entry name" value="BIS(5'-ADENOSYL)-TRIPHOSPHATASE"/>
    <property type="match status" value="1"/>
</dbReference>
<evidence type="ECO:0000313" key="2">
    <source>
        <dbReference type="EMBL" id="SHK84038.1"/>
    </source>
</evidence>
<keyword evidence="3" id="KW-1185">Reference proteome</keyword>
<gene>
    <name evidence="2" type="ORF">SAMN05444266_101330</name>
</gene>
<dbReference type="STRING" id="1419482.SAMN05444266_101330"/>
<dbReference type="Pfam" id="PF01663">
    <property type="entry name" value="Phosphodiest"/>
    <property type="match status" value="1"/>
</dbReference>
<dbReference type="SUPFAM" id="SSF53649">
    <property type="entry name" value="Alkaline phosphatase-like"/>
    <property type="match status" value="1"/>
</dbReference>
<feature type="signal peptide" evidence="1">
    <location>
        <begin position="1"/>
        <end position="31"/>
    </location>
</feature>
<name>A0A1M6VRC3_9BACT</name>
<proteinExistence type="predicted"/>
<feature type="chain" id="PRO_5012229486" evidence="1">
    <location>
        <begin position="32"/>
        <end position="455"/>
    </location>
</feature>
<evidence type="ECO:0000313" key="3">
    <source>
        <dbReference type="Proteomes" id="UP000184420"/>
    </source>
</evidence>
<evidence type="ECO:0000256" key="1">
    <source>
        <dbReference type="SAM" id="SignalP"/>
    </source>
</evidence>
<dbReference type="Gene3D" id="3.40.720.10">
    <property type="entry name" value="Alkaline Phosphatase, subunit A"/>
    <property type="match status" value="1"/>
</dbReference>
<dbReference type="AlphaFoldDB" id="A0A1M6VRC3"/>
<dbReference type="InterPro" id="IPR002591">
    <property type="entry name" value="Phosphodiest/P_Trfase"/>
</dbReference>
<reference evidence="2 3" key="1">
    <citation type="submission" date="2016-11" db="EMBL/GenBank/DDBJ databases">
        <authorList>
            <person name="Jaros S."/>
            <person name="Januszkiewicz K."/>
            <person name="Wedrychowicz H."/>
        </authorList>
    </citation>
    <scope>NUCLEOTIDE SEQUENCE [LARGE SCALE GENOMIC DNA]</scope>
    <source>
        <strain evidence="2 3">DSM 27406</strain>
    </source>
</reference>
<dbReference type="PANTHER" id="PTHR10151">
    <property type="entry name" value="ECTONUCLEOTIDE PYROPHOSPHATASE/PHOSPHODIESTERASE"/>
    <property type="match status" value="1"/>
</dbReference>
<dbReference type="Proteomes" id="UP000184420">
    <property type="component" value="Unassembled WGS sequence"/>
</dbReference>
<keyword evidence="1" id="KW-0732">Signal</keyword>
<organism evidence="2 3">
    <name type="scientific">Chitinophaga jiangningensis</name>
    <dbReference type="NCBI Taxonomy" id="1419482"/>
    <lineage>
        <taxon>Bacteria</taxon>
        <taxon>Pseudomonadati</taxon>
        <taxon>Bacteroidota</taxon>
        <taxon>Chitinophagia</taxon>
        <taxon>Chitinophagales</taxon>
        <taxon>Chitinophagaceae</taxon>
        <taxon>Chitinophaga</taxon>
    </lineage>
</organism>
<dbReference type="GO" id="GO:0016787">
    <property type="term" value="F:hydrolase activity"/>
    <property type="evidence" value="ECO:0007669"/>
    <property type="project" value="UniProtKB-ARBA"/>
</dbReference>
<sequence>MLRDIFAPKKMKKLLLLGALLAAGVSTYAQKASHVVLITIDGFRPEFYTDASWGMFNLRHLKDNGVAADGVNCIFPSVTYPDHTSIITGVTPAKHGIFYNAPFEPAGATGRWYWHYEAIKTPTLYDLVRQAGKTSANVIWPVTVGAPVDYNVPDIWPVGGNKDRRELTASVCTPATLWKEVQENATGTMAAADITMENGELIMDENVARIGAYLIRTYKPALTTLHLPCADHYEHEEGRDGLLVRKAVAGADRALGTVIESLKRAGIYDSTVIIVTGDHGFVNVKQIFSPNILLAKNSLMNNIAAGDWKAQFHTSGGAAFLHLKNKNDVATLNKVKALLHTLPANQQAMFKIIDQQQLASVGADPNAAMALAASDGVNISGTVKGELVKAGKGGAHGYFPDFRDIQTGFVAFGPGLKKGVVVKEMKVTDVAPVVAKLLGLSFGEIDGKIPAGILQ</sequence>
<dbReference type="CDD" id="cd16018">
    <property type="entry name" value="Enpp"/>
    <property type="match status" value="1"/>
</dbReference>
<accession>A0A1M6VRC3</accession>
<dbReference type="EMBL" id="FRBL01000001">
    <property type="protein sequence ID" value="SHK84038.1"/>
    <property type="molecule type" value="Genomic_DNA"/>
</dbReference>
<protein>
    <submittedName>
        <fullName evidence="2">Predicted pyrophosphatase or phosphodiesterase, AlkP superfamily</fullName>
    </submittedName>
</protein>